<dbReference type="Gene3D" id="1.25.40.770">
    <property type="entry name" value="TAF6, C-terminal HEAT repeat domain"/>
    <property type="match status" value="1"/>
</dbReference>
<feature type="compositionally biased region" description="Acidic residues" evidence="1">
    <location>
        <begin position="417"/>
        <end position="427"/>
    </location>
</feature>
<feature type="compositionally biased region" description="Basic and acidic residues" evidence="1">
    <location>
        <begin position="135"/>
        <end position="146"/>
    </location>
</feature>
<gene>
    <name evidence="2" type="ORF">CCMP2556_LOCUS6452</name>
</gene>
<proteinExistence type="predicted"/>
<accession>A0ABP0IFP2</accession>
<keyword evidence="3" id="KW-1185">Reference proteome</keyword>
<dbReference type="EMBL" id="CAXAMN010002803">
    <property type="protein sequence ID" value="CAK9001412.1"/>
    <property type="molecule type" value="Genomic_DNA"/>
</dbReference>
<organism evidence="2 3">
    <name type="scientific">Durusdinium trenchii</name>
    <dbReference type="NCBI Taxonomy" id="1381693"/>
    <lineage>
        <taxon>Eukaryota</taxon>
        <taxon>Sar</taxon>
        <taxon>Alveolata</taxon>
        <taxon>Dinophyceae</taxon>
        <taxon>Suessiales</taxon>
        <taxon>Symbiodiniaceae</taxon>
        <taxon>Durusdinium</taxon>
    </lineage>
</organism>
<reference evidence="2 3" key="1">
    <citation type="submission" date="2024-02" db="EMBL/GenBank/DDBJ databases">
        <authorList>
            <person name="Chen Y."/>
            <person name="Shah S."/>
            <person name="Dougan E. K."/>
            <person name="Thang M."/>
            <person name="Chan C."/>
        </authorList>
    </citation>
    <scope>NUCLEOTIDE SEQUENCE [LARGE SCALE GENOMIC DNA]</scope>
</reference>
<feature type="region of interest" description="Disordered" evidence="1">
    <location>
        <begin position="406"/>
        <end position="437"/>
    </location>
</feature>
<evidence type="ECO:0000313" key="2">
    <source>
        <dbReference type="EMBL" id="CAK9001412.1"/>
    </source>
</evidence>
<dbReference type="Proteomes" id="UP001642484">
    <property type="component" value="Unassembled WGS sequence"/>
</dbReference>
<comment type="caution">
    <text evidence="2">The sequence shown here is derived from an EMBL/GenBank/DDBJ whole genome shotgun (WGS) entry which is preliminary data.</text>
</comment>
<evidence type="ECO:0000256" key="1">
    <source>
        <dbReference type="SAM" id="MobiDB-lite"/>
    </source>
</evidence>
<dbReference type="InterPro" id="IPR046344">
    <property type="entry name" value="TAF6_C_sf"/>
</dbReference>
<evidence type="ECO:0000313" key="3">
    <source>
        <dbReference type="Proteomes" id="UP001642484"/>
    </source>
</evidence>
<feature type="region of interest" description="Disordered" evidence="1">
    <location>
        <begin position="135"/>
        <end position="155"/>
    </location>
</feature>
<protein>
    <submittedName>
        <fullName evidence="2">Uncharacterized protein</fullName>
    </submittedName>
</protein>
<sequence>MEALGTALAHYAAGRSGVALLDETAVEVSLHLELRLRLLLRRALRLARRGRGCMLTQRDVADAWEEMERGNLAKLAAGFVYARQSRGQNVVRCLSSELLKAKGQNRRPSGSVSGAAGDAAVAILRRASEAIEPERFQCSEKAEAPRPKKPQLSQEQKVKVVKLVGDIEAAERTRSALQLAQLDAESMTAVAEFLAQHVPKRIMTAGDEELLVLLEMLESITLGASTGGLQHLHLCLAPLLVLCMGHRDVHEGCRSSWSFGHGSNVSRRAADVLGRLVRHHQHSWPELGDEVRELLRKALHRRPFWRAVEGVAFALMQLGPQAVREVLLPAFATRWRGPQPTADASSAAGALLAVLEALRMAVGPGGDPRAVMNVVENLSEAFGVHGELWLVALGTLAEATSSEELVRRGQKRRRESVDDEVVDEANESPEPRRTASMAEEVVRCAQANQEAVLHGRQNPARKLAKVLPEMLALL</sequence>
<name>A0ABP0IFP2_9DINO</name>